<organism evidence="2 3">
    <name type="scientific">Funneliformis mosseae</name>
    <name type="common">Endomycorrhizal fungus</name>
    <name type="synonym">Glomus mosseae</name>
    <dbReference type="NCBI Taxonomy" id="27381"/>
    <lineage>
        <taxon>Eukaryota</taxon>
        <taxon>Fungi</taxon>
        <taxon>Fungi incertae sedis</taxon>
        <taxon>Mucoromycota</taxon>
        <taxon>Glomeromycotina</taxon>
        <taxon>Glomeromycetes</taxon>
        <taxon>Glomerales</taxon>
        <taxon>Glomeraceae</taxon>
        <taxon>Funneliformis</taxon>
    </lineage>
</organism>
<evidence type="ECO:0000259" key="1">
    <source>
        <dbReference type="Pfam" id="PF05699"/>
    </source>
</evidence>
<evidence type="ECO:0000313" key="2">
    <source>
        <dbReference type="EMBL" id="CAG8706110.1"/>
    </source>
</evidence>
<feature type="domain" description="HAT C-terminal dimerisation" evidence="1">
    <location>
        <begin position="29"/>
        <end position="89"/>
    </location>
</feature>
<comment type="caution">
    <text evidence="2">The sequence shown here is derived from an EMBL/GenBank/DDBJ whole genome shotgun (WGS) entry which is preliminary data.</text>
</comment>
<dbReference type="InterPro" id="IPR012337">
    <property type="entry name" value="RNaseH-like_sf"/>
</dbReference>
<dbReference type="Pfam" id="PF05699">
    <property type="entry name" value="Dimer_Tnp_hAT"/>
    <property type="match status" value="1"/>
</dbReference>
<dbReference type="EMBL" id="CAJVPP010009636">
    <property type="protein sequence ID" value="CAG8706110.1"/>
    <property type="molecule type" value="Genomic_DNA"/>
</dbReference>
<feature type="non-terminal residue" evidence="2">
    <location>
        <position position="1"/>
    </location>
</feature>
<sequence length="180" mass="21168">CKELISEFWYYDAKKKPFDLPYVQSLDTPILWWGSIKSQPRHLPELAFQLFSISPSQASCERNFSILKWFISDRHTRLNVTKLEGMVKIRSYYITNIRNELIYYGKELKESELRKIVNISAIANTNLVLEDFVNLRDPIFQDGENGLREELNIPNIDEENINMDFDSVNLVDDILNVEMD</sequence>
<dbReference type="SUPFAM" id="SSF53098">
    <property type="entry name" value="Ribonuclease H-like"/>
    <property type="match status" value="1"/>
</dbReference>
<protein>
    <submittedName>
        <fullName evidence="2">11798_t:CDS:1</fullName>
    </submittedName>
</protein>
<accession>A0A9N9HTY3</accession>
<reference evidence="2" key="1">
    <citation type="submission" date="2021-06" db="EMBL/GenBank/DDBJ databases">
        <authorList>
            <person name="Kallberg Y."/>
            <person name="Tangrot J."/>
            <person name="Rosling A."/>
        </authorList>
    </citation>
    <scope>NUCLEOTIDE SEQUENCE</scope>
    <source>
        <strain evidence="2">87-6 pot B 2015</strain>
    </source>
</reference>
<dbReference type="InterPro" id="IPR008906">
    <property type="entry name" value="HATC_C_dom"/>
</dbReference>
<gene>
    <name evidence="2" type="ORF">FMOSSE_LOCUS14040</name>
</gene>
<dbReference type="GO" id="GO:0046983">
    <property type="term" value="F:protein dimerization activity"/>
    <property type="evidence" value="ECO:0007669"/>
    <property type="project" value="InterPro"/>
</dbReference>
<proteinExistence type="predicted"/>
<dbReference type="Proteomes" id="UP000789375">
    <property type="component" value="Unassembled WGS sequence"/>
</dbReference>
<evidence type="ECO:0000313" key="3">
    <source>
        <dbReference type="Proteomes" id="UP000789375"/>
    </source>
</evidence>
<name>A0A9N9HTY3_FUNMO</name>
<keyword evidence="3" id="KW-1185">Reference proteome</keyword>
<dbReference type="AlphaFoldDB" id="A0A9N9HTY3"/>